<name>A0A6A5U8U6_9PLEO</name>
<organism evidence="1 2">
    <name type="scientific">Byssothecium circinans</name>
    <dbReference type="NCBI Taxonomy" id="147558"/>
    <lineage>
        <taxon>Eukaryota</taxon>
        <taxon>Fungi</taxon>
        <taxon>Dikarya</taxon>
        <taxon>Ascomycota</taxon>
        <taxon>Pezizomycotina</taxon>
        <taxon>Dothideomycetes</taxon>
        <taxon>Pleosporomycetidae</taxon>
        <taxon>Pleosporales</taxon>
        <taxon>Massarineae</taxon>
        <taxon>Massarinaceae</taxon>
        <taxon>Byssothecium</taxon>
    </lineage>
</organism>
<accession>A0A6A5U8U6</accession>
<evidence type="ECO:0000313" key="1">
    <source>
        <dbReference type="EMBL" id="KAF1960409.1"/>
    </source>
</evidence>
<evidence type="ECO:0000313" key="2">
    <source>
        <dbReference type="Proteomes" id="UP000800035"/>
    </source>
</evidence>
<dbReference type="EMBL" id="ML976983">
    <property type="protein sequence ID" value="KAF1960409.1"/>
    <property type="molecule type" value="Genomic_DNA"/>
</dbReference>
<dbReference type="AlphaFoldDB" id="A0A6A5U8U6"/>
<proteinExistence type="predicted"/>
<gene>
    <name evidence="1" type="ORF">CC80DRAFT_544858</name>
</gene>
<protein>
    <submittedName>
        <fullName evidence="1">Uncharacterized protein</fullName>
    </submittedName>
</protein>
<dbReference type="OrthoDB" id="3673440at2759"/>
<sequence>MSSGRDPTTEECTKYLHAHSALLARPVVQQDTLHGFFKLPGEIRNLIYQHLLQTCNAHEPSQNDIGAGAGACRRADGSTSIPARRDTASNILLTCGQIYQEARPLLENVATAYLPIVDRFNYMNLVDALNQKTTAENPYPGPVTTTYSSVLATFSKVHIHLHYHAHHTHSVKGLLSRLKLVLQLFIAASPTFHPSKRQAIVHFSSFFDKWFPFPCREWVTPPYPTVTPADIIGVMGGDQNTDWEVRLSQSVKDLEPSFSPAGEKGERMRVLEHLVDTADRFANVRVVVECGLDLEWSDKLGGVKYTKKAMKGSMHW</sequence>
<reference evidence="1" key="1">
    <citation type="journal article" date="2020" name="Stud. Mycol.">
        <title>101 Dothideomycetes genomes: a test case for predicting lifestyles and emergence of pathogens.</title>
        <authorList>
            <person name="Haridas S."/>
            <person name="Albert R."/>
            <person name="Binder M."/>
            <person name="Bloem J."/>
            <person name="Labutti K."/>
            <person name="Salamov A."/>
            <person name="Andreopoulos B."/>
            <person name="Baker S."/>
            <person name="Barry K."/>
            <person name="Bills G."/>
            <person name="Bluhm B."/>
            <person name="Cannon C."/>
            <person name="Castanera R."/>
            <person name="Culley D."/>
            <person name="Daum C."/>
            <person name="Ezra D."/>
            <person name="Gonzalez J."/>
            <person name="Henrissat B."/>
            <person name="Kuo A."/>
            <person name="Liang C."/>
            <person name="Lipzen A."/>
            <person name="Lutzoni F."/>
            <person name="Magnuson J."/>
            <person name="Mondo S."/>
            <person name="Nolan M."/>
            <person name="Ohm R."/>
            <person name="Pangilinan J."/>
            <person name="Park H.-J."/>
            <person name="Ramirez L."/>
            <person name="Alfaro M."/>
            <person name="Sun H."/>
            <person name="Tritt A."/>
            <person name="Yoshinaga Y."/>
            <person name="Zwiers L.-H."/>
            <person name="Turgeon B."/>
            <person name="Goodwin S."/>
            <person name="Spatafora J."/>
            <person name="Crous P."/>
            <person name="Grigoriev I."/>
        </authorList>
    </citation>
    <scope>NUCLEOTIDE SEQUENCE</scope>
    <source>
        <strain evidence="1">CBS 675.92</strain>
    </source>
</reference>
<dbReference type="Proteomes" id="UP000800035">
    <property type="component" value="Unassembled WGS sequence"/>
</dbReference>
<keyword evidence="2" id="KW-1185">Reference proteome</keyword>